<dbReference type="EMBL" id="CM003532">
    <property type="protein sequence ID" value="RCV27550.1"/>
    <property type="molecule type" value="Genomic_DNA"/>
</dbReference>
<evidence type="ECO:0000313" key="2">
    <source>
        <dbReference type="EMBL" id="RCV27550.1"/>
    </source>
</evidence>
<organism evidence="2">
    <name type="scientific">Setaria italica</name>
    <name type="common">Foxtail millet</name>
    <name type="synonym">Panicum italicum</name>
    <dbReference type="NCBI Taxonomy" id="4555"/>
    <lineage>
        <taxon>Eukaryota</taxon>
        <taxon>Viridiplantae</taxon>
        <taxon>Streptophyta</taxon>
        <taxon>Embryophyta</taxon>
        <taxon>Tracheophyta</taxon>
        <taxon>Spermatophyta</taxon>
        <taxon>Magnoliopsida</taxon>
        <taxon>Liliopsida</taxon>
        <taxon>Poales</taxon>
        <taxon>Poaceae</taxon>
        <taxon>PACMAD clade</taxon>
        <taxon>Panicoideae</taxon>
        <taxon>Panicodae</taxon>
        <taxon>Paniceae</taxon>
        <taxon>Cenchrinae</taxon>
        <taxon>Setaria</taxon>
    </lineage>
</organism>
<protein>
    <submittedName>
        <fullName evidence="2">Uncharacterized protein</fullName>
    </submittedName>
</protein>
<proteinExistence type="predicted"/>
<accession>A0A368RD83</accession>
<dbReference type="AlphaFoldDB" id="A0A368RD83"/>
<reference evidence="2" key="2">
    <citation type="submission" date="2015-07" db="EMBL/GenBank/DDBJ databases">
        <authorList>
            <person name="Noorani M."/>
        </authorList>
    </citation>
    <scope>NUCLEOTIDE SEQUENCE</scope>
    <source>
        <strain evidence="2">Yugu1</strain>
    </source>
</reference>
<reference evidence="2" key="1">
    <citation type="journal article" date="2012" name="Nat. Biotechnol.">
        <title>Reference genome sequence of the model plant Setaria.</title>
        <authorList>
            <person name="Bennetzen J.L."/>
            <person name="Schmutz J."/>
            <person name="Wang H."/>
            <person name="Percifield R."/>
            <person name="Hawkins J."/>
            <person name="Pontaroli A.C."/>
            <person name="Estep M."/>
            <person name="Feng L."/>
            <person name="Vaughn J.N."/>
            <person name="Grimwood J."/>
            <person name="Jenkins J."/>
            <person name="Barry K."/>
            <person name="Lindquist E."/>
            <person name="Hellsten U."/>
            <person name="Deshpande S."/>
            <person name="Wang X."/>
            <person name="Wu X."/>
            <person name="Mitros T."/>
            <person name="Triplett J."/>
            <person name="Yang X."/>
            <person name="Ye C.Y."/>
            <person name="Mauro-Herrera M."/>
            <person name="Wang L."/>
            <person name="Li P."/>
            <person name="Sharma M."/>
            <person name="Sharma R."/>
            <person name="Ronald P.C."/>
            <person name="Panaud O."/>
            <person name="Kellogg E.A."/>
            <person name="Brutnell T.P."/>
            <person name="Doust A.N."/>
            <person name="Tuskan G.A."/>
            <person name="Rokhsar D."/>
            <person name="Devos K.M."/>
        </authorList>
    </citation>
    <scope>NUCLEOTIDE SEQUENCE [LARGE SCALE GENOMIC DNA]</scope>
    <source>
        <strain evidence="2">Yugu1</strain>
    </source>
</reference>
<evidence type="ECO:0000256" key="1">
    <source>
        <dbReference type="SAM" id="MobiDB-lite"/>
    </source>
</evidence>
<feature type="region of interest" description="Disordered" evidence="1">
    <location>
        <begin position="32"/>
        <end position="62"/>
    </location>
</feature>
<name>A0A368RD83_SETIT</name>
<gene>
    <name evidence="2" type="ORF">SETIT_5G333500v2</name>
</gene>
<sequence>MARQQASNGRCGSARAAASIQWQVQLGTGCATSGGRRDVAWTPRQPAAVAGRGRCGRPAGSVGRRDAHAAQVCPPLLIFPQQKEYLCRSGSAIIRQSRA</sequence>
<dbReference type="PROSITE" id="PS51257">
    <property type="entry name" value="PROKAR_LIPOPROTEIN"/>
    <property type="match status" value="1"/>
</dbReference>